<dbReference type="PANTHER" id="PTHR23535:SF2">
    <property type="entry name" value="SUGAR EFFLUX TRANSPORTER A-RELATED"/>
    <property type="match status" value="1"/>
</dbReference>
<reference evidence="6" key="1">
    <citation type="journal article" date="2015" name="Int. J. Syst. Evol. Microbiol.">
        <title>Rhizobium alvei sp. nov., isolated from a freshwater river.</title>
        <authorList>
            <person name="Sheu S.Y."/>
            <person name="Huang H.W."/>
            <person name="Young C.C."/>
            <person name="Chen W.M."/>
        </authorList>
    </citation>
    <scope>NUCLEOTIDE SEQUENCE</scope>
    <source>
        <strain evidence="6">TNR-22</strain>
    </source>
</reference>
<keyword evidence="5" id="KW-1133">Transmembrane helix</keyword>
<comment type="caution">
    <text evidence="6">The sequence shown here is derived from an EMBL/GenBank/DDBJ whole genome shotgun (WGS) entry which is preliminary data.</text>
</comment>
<sequence>MLAAIRIILHNPAIRVATIALFSTGLTYGATLPYLSIVAIKEFGMSNVMLSLLLFVIALANLVYGVSIALVSDAIRNVKPMILFVNLAGIIGFGLVYLLPHMAVFVFAAVLLVPLSNASFALLFSSIRAFSSPLGNREASAVTQVVRALYSGSWILVPGLIALWLANSNSLLPAWGFSAVACLASFTIVWLLMPSLERSQDAPRSPFFASLRELTAANMIGLVVSMSLITAAPRLLSVIQPLIMTGLAGGKITDVGFVAGFTAGLEIPFMLMWGMCLQRLTVLQVLGIGTVIYAVFLALISQASTPIEIYLLTIPNACGVSAILSLPLSYYHELSPERPGFGTSLNQITSFVSTGMSALAFSIGAATLGYSGSNWIGVVMVILGIAGLFALDHRSKGKRP</sequence>
<keyword evidence="5" id="KW-0812">Transmembrane</keyword>
<keyword evidence="4" id="KW-0762">Sugar transport</keyword>
<evidence type="ECO:0000256" key="4">
    <source>
        <dbReference type="ARBA" id="ARBA00022597"/>
    </source>
</evidence>
<feature type="transmembrane region" description="Helical" evidence="5">
    <location>
        <begin position="255"/>
        <end position="273"/>
    </location>
</feature>
<feature type="transmembrane region" description="Helical" evidence="5">
    <location>
        <begin position="348"/>
        <end position="368"/>
    </location>
</feature>
<dbReference type="InterPro" id="IPR036259">
    <property type="entry name" value="MFS_trans_sf"/>
</dbReference>
<accession>A0ABT8YH89</accession>
<evidence type="ECO:0000256" key="5">
    <source>
        <dbReference type="SAM" id="Phobius"/>
    </source>
</evidence>
<gene>
    <name evidence="6" type="ORF">Q4481_03195</name>
</gene>
<evidence type="ECO:0000313" key="7">
    <source>
        <dbReference type="Proteomes" id="UP001174932"/>
    </source>
</evidence>
<feature type="transmembrane region" description="Helical" evidence="5">
    <location>
        <begin position="374"/>
        <end position="391"/>
    </location>
</feature>
<dbReference type="Proteomes" id="UP001174932">
    <property type="component" value="Unassembled WGS sequence"/>
</dbReference>
<organism evidence="6 7">
    <name type="scientific">Rhizobium alvei</name>
    <dbReference type="NCBI Taxonomy" id="1132659"/>
    <lineage>
        <taxon>Bacteria</taxon>
        <taxon>Pseudomonadati</taxon>
        <taxon>Pseudomonadota</taxon>
        <taxon>Alphaproteobacteria</taxon>
        <taxon>Hyphomicrobiales</taxon>
        <taxon>Rhizobiaceae</taxon>
        <taxon>Rhizobium/Agrobacterium group</taxon>
        <taxon>Rhizobium</taxon>
    </lineage>
</organism>
<feature type="transmembrane region" description="Helical" evidence="5">
    <location>
        <begin position="12"/>
        <end position="36"/>
    </location>
</feature>
<feature type="transmembrane region" description="Helical" evidence="5">
    <location>
        <begin position="172"/>
        <end position="193"/>
    </location>
</feature>
<keyword evidence="3" id="KW-1003">Cell membrane</keyword>
<protein>
    <submittedName>
        <fullName evidence="6">MFS transporter</fullName>
    </submittedName>
</protein>
<dbReference type="RefSeq" id="WP_304374837.1">
    <property type="nucleotide sequence ID" value="NZ_JAUOZU010000002.1"/>
</dbReference>
<dbReference type="SUPFAM" id="SSF103473">
    <property type="entry name" value="MFS general substrate transporter"/>
    <property type="match status" value="2"/>
</dbReference>
<dbReference type="PANTHER" id="PTHR23535">
    <property type="entry name" value="SUGAR EFFLUX TRANSPORTER A-RELATED"/>
    <property type="match status" value="1"/>
</dbReference>
<feature type="transmembrane region" description="Helical" evidence="5">
    <location>
        <begin position="214"/>
        <end position="235"/>
    </location>
</feature>
<feature type="transmembrane region" description="Helical" evidence="5">
    <location>
        <begin position="105"/>
        <end position="124"/>
    </location>
</feature>
<feature type="transmembrane region" description="Helical" evidence="5">
    <location>
        <begin position="48"/>
        <end position="70"/>
    </location>
</feature>
<keyword evidence="7" id="KW-1185">Reference proteome</keyword>
<feature type="transmembrane region" description="Helical" evidence="5">
    <location>
        <begin position="280"/>
        <end position="303"/>
    </location>
</feature>
<evidence type="ECO:0000256" key="2">
    <source>
        <dbReference type="ARBA" id="ARBA00022448"/>
    </source>
</evidence>
<dbReference type="Gene3D" id="1.20.1250.20">
    <property type="entry name" value="MFS general substrate transporter like domains"/>
    <property type="match status" value="2"/>
</dbReference>
<keyword evidence="2" id="KW-0813">Transport</keyword>
<feature type="transmembrane region" description="Helical" evidence="5">
    <location>
        <begin position="82"/>
        <end position="99"/>
    </location>
</feature>
<evidence type="ECO:0000256" key="3">
    <source>
        <dbReference type="ARBA" id="ARBA00022475"/>
    </source>
</evidence>
<comment type="subcellular location">
    <subcellularLocation>
        <location evidence="1">Cell membrane</location>
        <topology evidence="1">Multi-pass membrane protein</topology>
    </subcellularLocation>
</comment>
<evidence type="ECO:0000256" key="1">
    <source>
        <dbReference type="ARBA" id="ARBA00004651"/>
    </source>
</evidence>
<dbReference type="EMBL" id="JAUOZU010000002">
    <property type="protein sequence ID" value="MDO6962946.1"/>
    <property type="molecule type" value="Genomic_DNA"/>
</dbReference>
<name>A0ABT8YH89_9HYPH</name>
<keyword evidence="5" id="KW-0472">Membrane</keyword>
<proteinExistence type="predicted"/>
<reference evidence="6" key="2">
    <citation type="submission" date="2023-07" db="EMBL/GenBank/DDBJ databases">
        <authorList>
            <person name="Shen H."/>
        </authorList>
    </citation>
    <scope>NUCLEOTIDE SEQUENCE</scope>
    <source>
        <strain evidence="6">TNR-22</strain>
    </source>
</reference>
<feature type="transmembrane region" description="Helical" evidence="5">
    <location>
        <begin position="145"/>
        <end position="166"/>
    </location>
</feature>
<feature type="transmembrane region" description="Helical" evidence="5">
    <location>
        <begin position="309"/>
        <end position="328"/>
    </location>
</feature>
<evidence type="ECO:0000313" key="6">
    <source>
        <dbReference type="EMBL" id="MDO6962946.1"/>
    </source>
</evidence>